<evidence type="ECO:0008006" key="3">
    <source>
        <dbReference type="Google" id="ProtNLM"/>
    </source>
</evidence>
<proteinExistence type="predicted"/>
<accession>A0A0L6UAC9</accession>
<organism evidence="1 2">
    <name type="scientific">Puccinia sorghi</name>
    <dbReference type="NCBI Taxonomy" id="27349"/>
    <lineage>
        <taxon>Eukaryota</taxon>
        <taxon>Fungi</taxon>
        <taxon>Dikarya</taxon>
        <taxon>Basidiomycota</taxon>
        <taxon>Pucciniomycotina</taxon>
        <taxon>Pucciniomycetes</taxon>
        <taxon>Pucciniales</taxon>
        <taxon>Pucciniaceae</taxon>
        <taxon>Puccinia</taxon>
    </lineage>
</organism>
<dbReference type="EMBL" id="LAVV01013546">
    <property type="protein sequence ID" value="KNZ45509.1"/>
    <property type="molecule type" value="Genomic_DNA"/>
</dbReference>
<reference evidence="1 2" key="1">
    <citation type="submission" date="2015-08" db="EMBL/GenBank/DDBJ databases">
        <title>Next Generation Sequencing and Analysis of the Genome of Puccinia sorghi L Schw, the Causal Agent of Maize Common Rust.</title>
        <authorList>
            <person name="Rochi L."/>
            <person name="Burguener G."/>
            <person name="Darino M."/>
            <person name="Turjanski A."/>
            <person name="Kreff E."/>
            <person name="Dieguez M.J."/>
            <person name="Sacco F."/>
        </authorList>
    </citation>
    <scope>NUCLEOTIDE SEQUENCE [LARGE SCALE GENOMIC DNA]</scope>
    <source>
        <strain evidence="1 2">RO10H11247</strain>
    </source>
</reference>
<dbReference type="Proteomes" id="UP000037035">
    <property type="component" value="Unassembled WGS sequence"/>
</dbReference>
<name>A0A0L6UAC9_9BASI</name>
<evidence type="ECO:0000313" key="2">
    <source>
        <dbReference type="Proteomes" id="UP000037035"/>
    </source>
</evidence>
<keyword evidence="2" id="KW-1185">Reference proteome</keyword>
<comment type="caution">
    <text evidence="1">The sequence shown here is derived from an EMBL/GenBank/DDBJ whole genome shotgun (WGS) entry which is preliminary data.</text>
</comment>
<dbReference type="OrthoDB" id="3268055at2759"/>
<dbReference type="VEuPathDB" id="FungiDB:VP01_8046g1"/>
<dbReference type="AlphaFoldDB" id="A0A0L6UAC9"/>
<protein>
    <recommendedName>
        <fullName evidence="3">CCHC-type domain-containing protein</fullName>
    </recommendedName>
</protein>
<feature type="non-terminal residue" evidence="1">
    <location>
        <position position="1"/>
    </location>
</feature>
<sequence>KFITNFNGYFLDPEHKGKAQQALRTFKQSGNVDYTQQFIIHPYNSAWSDDILVSLYHGGLKENIRLAIMSSGQAFLTLPNIQALAMQLSKEIGADRSHAFKISPPTHSTTTIDLSAMNSCLSNSEREKMMQAGQCFQCHQVVHISQDCLKKKNPGQSSRPIHRF</sequence>
<gene>
    <name evidence="1" type="ORF">VP01_8046g1</name>
</gene>
<evidence type="ECO:0000313" key="1">
    <source>
        <dbReference type="EMBL" id="KNZ45509.1"/>
    </source>
</evidence>